<dbReference type="PROSITE" id="PS01117">
    <property type="entry name" value="HTH_MARR_1"/>
    <property type="match status" value="1"/>
</dbReference>
<evidence type="ECO:0000256" key="3">
    <source>
        <dbReference type="ARBA" id="ARBA00023163"/>
    </source>
</evidence>
<dbReference type="PANTHER" id="PTHR33164">
    <property type="entry name" value="TRANSCRIPTIONAL REGULATOR, MARR FAMILY"/>
    <property type="match status" value="1"/>
</dbReference>
<dbReference type="GO" id="GO:0006950">
    <property type="term" value="P:response to stress"/>
    <property type="evidence" value="ECO:0007669"/>
    <property type="project" value="TreeGrafter"/>
</dbReference>
<protein>
    <submittedName>
        <fullName evidence="5">MarR family transcriptional regulator</fullName>
    </submittedName>
</protein>
<evidence type="ECO:0000259" key="4">
    <source>
        <dbReference type="PROSITE" id="PS50995"/>
    </source>
</evidence>
<dbReference type="AlphaFoldDB" id="A0A940NMR6"/>
<dbReference type="SUPFAM" id="SSF46785">
    <property type="entry name" value="Winged helix' DNA-binding domain"/>
    <property type="match status" value="1"/>
</dbReference>
<reference evidence="5" key="1">
    <citation type="submission" date="2021-04" db="EMBL/GenBank/DDBJ databases">
        <title>Genome seq and assembly of Bacillus sp.</title>
        <authorList>
            <person name="Chhetri G."/>
        </authorList>
    </citation>
    <scope>NUCLEOTIDE SEQUENCE</scope>
    <source>
        <strain evidence="5">RG28</strain>
    </source>
</reference>
<accession>A0A940NMR6</accession>
<dbReference type="InterPro" id="IPR036390">
    <property type="entry name" value="WH_DNA-bd_sf"/>
</dbReference>
<dbReference type="GO" id="GO:0003677">
    <property type="term" value="F:DNA binding"/>
    <property type="evidence" value="ECO:0007669"/>
    <property type="project" value="UniProtKB-KW"/>
</dbReference>
<dbReference type="RefSeq" id="WP_209407497.1">
    <property type="nucleotide sequence ID" value="NZ_JAGIYQ010000019.1"/>
</dbReference>
<dbReference type="PRINTS" id="PR00598">
    <property type="entry name" value="HTHMARR"/>
</dbReference>
<sequence>MKNQLLSDLDLTSLLSLSFSVSINELHDSLSELGFEDIRPAHGFMFKRMIPDGATGIELAEYLGISKQAVSKMVDYLEKSGYVMRQTHPTDKRGRIIVLTERGWLVVKAKEEILTNIEQRWIDNIGAERMQMLKEDLKKLVDEENEDKLSSRLRPVW</sequence>
<keyword evidence="1" id="KW-0805">Transcription regulation</keyword>
<evidence type="ECO:0000256" key="2">
    <source>
        <dbReference type="ARBA" id="ARBA00023125"/>
    </source>
</evidence>
<dbReference type="InterPro" id="IPR000835">
    <property type="entry name" value="HTH_MarR-typ"/>
</dbReference>
<evidence type="ECO:0000256" key="1">
    <source>
        <dbReference type="ARBA" id="ARBA00023015"/>
    </source>
</evidence>
<keyword evidence="6" id="KW-1185">Reference proteome</keyword>
<dbReference type="Proteomes" id="UP000682134">
    <property type="component" value="Unassembled WGS sequence"/>
</dbReference>
<dbReference type="PROSITE" id="PS50995">
    <property type="entry name" value="HTH_MARR_2"/>
    <property type="match status" value="1"/>
</dbReference>
<dbReference type="PANTHER" id="PTHR33164:SF99">
    <property type="entry name" value="MARR FAMILY REGULATORY PROTEIN"/>
    <property type="match status" value="1"/>
</dbReference>
<dbReference type="InterPro" id="IPR036388">
    <property type="entry name" value="WH-like_DNA-bd_sf"/>
</dbReference>
<organism evidence="5 6">
    <name type="scientific">Gottfriedia endophytica</name>
    <dbReference type="NCBI Taxonomy" id="2820819"/>
    <lineage>
        <taxon>Bacteria</taxon>
        <taxon>Bacillati</taxon>
        <taxon>Bacillota</taxon>
        <taxon>Bacilli</taxon>
        <taxon>Bacillales</taxon>
        <taxon>Bacillaceae</taxon>
        <taxon>Gottfriedia</taxon>
    </lineage>
</organism>
<dbReference type="SMART" id="SM00347">
    <property type="entry name" value="HTH_MARR"/>
    <property type="match status" value="1"/>
</dbReference>
<gene>
    <name evidence="5" type="ORF">J5Y03_18620</name>
</gene>
<proteinExistence type="predicted"/>
<dbReference type="InterPro" id="IPR023187">
    <property type="entry name" value="Tscrpt_reg_MarR-type_CS"/>
</dbReference>
<keyword evidence="3" id="KW-0804">Transcription</keyword>
<name>A0A940NMR6_9BACI</name>
<comment type="caution">
    <text evidence="5">The sequence shown here is derived from an EMBL/GenBank/DDBJ whole genome shotgun (WGS) entry which is preliminary data.</text>
</comment>
<dbReference type="EMBL" id="JAGIYQ010000019">
    <property type="protein sequence ID" value="MBP0727167.1"/>
    <property type="molecule type" value="Genomic_DNA"/>
</dbReference>
<evidence type="ECO:0000313" key="5">
    <source>
        <dbReference type="EMBL" id="MBP0727167.1"/>
    </source>
</evidence>
<dbReference type="InterPro" id="IPR039422">
    <property type="entry name" value="MarR/SlyA-like"/>
</dbReference>
<dbReference type="Gene3D" id="1.10.10.10">
    <property type="entry name" value="Winged helix-like DNA-binding domain superfamily/Winged helix DNA-binding domain"/>
    <property type="match status" value="1"/>
</dbReference>
<dbReference type="GO" id="GO:0003700">
    <property type="term" value="F:DNA-binding transcription factor activity"/>
    <property type="evidence" value="ECO:0007669"/>
    <property type="project" value="InterPro"/>
</dbReference>
<dbReference type="Pfam" id="PF12802">
    <property type="entry name" value="MarR_2"/>
    <property type="match status" value="1"/>
</dbReference>
<keyword evidence="2" id="KW-0238">DNA-binding</keyword>
<feature type="domain" description="HTH marR-type" evidence="4">
    <location>
        <begin position="8"/>
        <end position="142"/>
    </location>
</feature>
<evidence type="ECO:0000313" key="6">
    <source>
        <dbReference type="Proteomes" id="UP000682134"/>
    </source>
</evidence>